<dbReference type="OrthoDB" id="8678477at2"/>
<organism evidence="3 4">
    <name type="scientific">Pollutimonas subterranea</name>
    <dbReference type="NCBI Taxonomy" id="2045210"/>
    <lineage>
        <taxon>Bacteria</taxon>
        <taxon>Pseudomonadati</taxon>
        <taxon>Pseudomonadota</taxon>
        <taxon>Betaproteobacteria</taxon>
        <taxon>Burkholderiales</taxon>
        <taxon>Alcaligenaceae</taxon>
        <taxon>Pollutimonas</taxon>
    </lineage>
</organism>
<comment type="similarity">
    <text evidence="1">Belongs to the UPF0065 (bug) family.</text>
</comment>
<evidence type="ECO:0000256" key="1">
    <source>
        <dbReference type="ARBA" id="ARBA00006987"/>
    </source>
</evidence>
<dbReference type="PIRSF" id="PIRSF017082">
    <property type="entry name" value="YflP"/>
    <property type="match status" value="1"/>
</dbReference>
<proteinExistence type="inferred from homology"/>
<accession>A0A2N4U8A8</accession>
<dbReference type="Proteomes" id="UP000234190">
    <property type="component" value="Unassembled WGS sequence"/>
</dbReference>
<evidence type="ECO:0000313" key="4">
    <source>
        <dbReference type="Proteomes" id="UP000234190"/>
    </source>
</evidence>
<dbReference type="InterPro" id="IPR005064">
    <property type="entry name" value="BUG"/>
</dbReference>
<dbReference type="Pfam" id="PF03401">
    <property type="entry name" value="TctC"/>
    <property type="match status" value="1"/>
</dbReference>
<evidence type="ECO:0000256" key="2">
    <source>
        <dbReference type="SAM" id="SignalP"/>
    </source>
</evidence>
<protein>
    <submittedName>
        <fullName evidence="3">ABC transporter substrate-binding protein</fullName>
    </submittedName>
</protein>
<keyword evidence="4" id="KW-1185">Reference proteome</keyword>
<dbReference type="InterPro" id="IPR042100">
    <property type="entry name" value="Bug_dom1"/>
</dbReference>
<dbReference type="Gene3D" id="3.40.190.150">
    <property type="entry name" value="Bordetella uptake gene, domain 1"/>
    <property type="match status" value="1"/>
</dbReference>
<keyword evidence="2" id="KW-0732">Signal</keyword>
<dbReference type="PANTHER" id="PTHR42928:SF5">
    <property type="entry name" value="BLR1237 PROTEIN"/>
    <property type="match status" value="1"/>
</dbReference>
<dbReference type="Gene3D" id="3.40.190.10">
    <property type="entry name" value="Periplasmic binding protein-like II"/>
    <property type="match status" value="1"/>
</dbReference>
<name>A0A2N4U8A8_9BURK</name>
<sequence length="330" mass="34318">MKKKTSTLAYALLGTGMLFNLGSIAHAEQAYPANKTINIVVGYPAGGSVDLNGRLLAEAFEQKLGSSVVVENLGGAGGAIGAQKVVNQKADGHSLLVGSVNEIIIAGLINPNVKYDGVTDLRPIGFIGSQPMLLAASKATGVTSADDYLKMVKAGKSQDANFGSSGVGTALHLAGEMINTTTGGKVQHVPYKGVAPLLTDMVGGQLQFGMFVLSSGLPQVAADKIVPIGVTSTTRAPTAPEIPALSENPGFKGVDINIWFGLFAPKDTPEPVIKKLQATLADVLKDPAFQEKYKRTGGVVMAEQPDLATFLPAEREKFKKMVDTAGIGVK</sequence>
<dbReference type="RefSeq" id="WP_102072571.1">
    <property type="nucleotide sequence ID" value="NZ_PDNW01000002.1"/>
</dbReference>
<dbReference type="EMBL" id="PDNW01000002">
    <property type="protein sequence ID" value="PLC51253.1"/>
    <property type="molecule type" value="Genomic_DNA"/>
</dbReference>
<gene>
    <name evidence="3" type="ORF">CR159_03200</name>
</gene>
<dbReference type="CDD" id="cd07012">
    <property type="entry name" value="PBP2_Bug_TTT"/>
    <property type="match status" value="1"/>
</dbReference>
<feature type="chain" id="PRO_5014943817" evidence="2">
    <location>
        <begin position="28"/>
        <end position="330"/>
    </location>
</feature>
<evidence type="ECO:0000313" key="3">
    <source>
        <dbReference type="EMBL" id="PLC51253.1"/>
    </source>
</evidence>
<dbReference type="PANTHER" id="PTHR42928">
    <property type="entry name" value="TRICARBOXYLATE-BINDING PROTEIN"/>
    <property type="match status" value="1"/>
</dbReference>
<feature type="signal peptide" evidence="2">
    <location>
        <begin position="1"/>
        <end position="27"/>
    </location>
</feature>
<comment type="caution">
    <text evidence="3">The sequence shown here is derived from an EMBL/GenBank/DDBJ whole genome shotgun (WGS) entry which is preliminary data.</text>
</comment>
<dbReference type="SUPFAM" id="SSF53850">
    <property type="entry name" value="Periplasmic binding protein-like II"/>
    <property type="match status" value="1"/>
</dbReference>
<reference evidence="3 4" key="1">
    <citation type="submission" date="2017-10" db="EMBL/GenBank/DDBJ databases">
        <title>Two draft genome sequences of Pusillimonas sp. strains isolated from a nitrate- and radionuclide-contaminated groundwater in Russia.</title>
        <authorList>
            <person name="Grouzdev D.S."/>
            <person name="Tourova T.P."/>
            <person name="Goeva M.A."/>
            <person name="Babich T.L."/>
            <person name="Sokolova D.S."/>
            <person name="Abdullin R."/>
            <person name="Poltaraus A.B."/>
            <person name="Toshchakov S.V."/>
            <person name="Nazina T.N."/>
        </authorList>
    </citation>
    <scope>NUCLEOTIDE SEQUENCE [LARGE SCALE GENOMIC DNA]</scope>
    <source>
        <strain evidence="3 4">JR1/69-3-13</strain>
    </source>
</reference>
<dbReference type="AlphaFoldDB" id="A0A2N4U8A8"/>